<feature type="transmembrane region" description="Helical" evidence="2">
    <location>
        <begin position="229"/>
        <end position="249"/>
    </location>
</feature>
<keyword evidence="2" id="KW-1133">Transmembrane helix</keyword>
<protein>
    <recommendedName>
        <fullName evidence="6">Magnesium transporter NIPA</fullName>
    </recommendedName>
</protein>
<feature type="chain" id="PRO_5039059141" description="Magnesium transporter NIPA" evidence="3">
    <location>
        <begin position="17"/>
        <end position="319"/>
    </location>
</feature>
<feature type="region of interest" description="Disordered" evidence="1">
    <location>
        <begin position="287"/>
        <end position="319"/>
    </location>
</feature>
<evidence type="ECO:0000256" key="1">
    <source>
        <dbReference type="SAM" id="MobiDB-lite"/>
    </source>
</evidence>
<dbReference type="RefSeq" id="WP_153360837.1">
    <property type="nucleotide sequence ID" value="NZ_JABGDC010000095.1"/>
</dbReference>
<evidence type="ECO:0000256" key="3">
    <source>
        <dbReference type="SAM" id="SignalP"/>
    </source>
</evidence>
<evidence type="ECO:0008006" key="6">
    <source>
        <dbReference type="Google" id="ProtNLM"/>
    </source>
</evidence>
<feature type="transmembrane region" description="Helical" evidence="2">
    <location>
        <begin position="261"/>
        <end position="278"/>
    </location>
</feature>
<organism evidence="4 5">
    <name type="scientific">Modestobacter roseus</name>
    <dbReference type="NCBI Taxonomy" id="1181884"/>
    <lineage>
        <taxon>Bacteria</taxon>
        <taxon>Bacillati</taxon>
        <taxon>Actinomycetota</taxon>
        <taxon>Actinomycetes</taxon>
        <taxon>Geodermatophilales</taxon>
        <taxon>Geodermatophilaceae</taxon>
        <taxon>Modestobacter</taxon>
    </lineage>
</organism>
<reference evidence="4 5" key="1">
    <citation type="submission" date="2019-07" db="EMBL/GenBank/DDBJ databases">
        <title>R&amp;d 2014.</title>
        <authorList>
            <person name="Klenk H.-P."/>
        </authorList>
    </citation>
    <scope>NUCLEOTIDE SEQUENCE [LARGE SCALE GENOMIC DNA]</scope>
    <source>
        <strain evidence="4 5">DSM 45764</strain>
    </source>
</reference>
<name>A0A562ILH5_9ACTN</name>
<keyword evidence="2" id="KW-0472">Membrane</keyword>
<dbReference type="NCBIfam" id="NF038012">
    <property type="entry name" value="DMT_1"/>
    <property type="match status" value="1"/>
</dbReference>
<keyword evidence="3" id="KW-0732">Signal</keyword>
<feature type="transmembrane region" description="Helical" evidence="2">
    <location>
        <begin position="198"/>
        <end position="217"/>
    </location>
</feature>
<keyword evidence="5" id="KW-1185">Reference proteome</keyword>
<gene>
    <name evidence="4" type="ORF">JD78_00371</name>
</gene>
<dbReference type="Proteomes" id="UP000321490">
    <property type="component" value="Unassembled WGS sequence"/>
</dbReference>
<feature type="transmembrane region" description="Helical" evidence="2">
    <location>
        <begin position="168"/>
        <end position="186"/>
    </location>
</feature>
<comment type="caution">
    <text evidence="4">The sequence shown here is derived from an EMBL/GenBank/DDBJ whole genome shotgun (WGS) entry which is preliminary data.</text>
</comment>
<feature type="transmembrane region" description="Helical" evidence="2">
    <location>
        <begin position="110"/>
        <end position="127"/>
    </location>
</feature>
<dbReference type="OrthoDB" id="5187629at2"/>
<accession>A0A562ILH5</accession>
<dbReference type="PANTHER" id="PTHR40761:SF1">
    <property type="entry name" value="CONSERVED INTEGRAL MEMBRANE ALANINE VALINE AND LEUCINE RICH PROTEIN-RELATED"/>
    <property type="match status" value="1"/>
</dbReference>
<evidence type="ECO:0000256" key="2">
    <source>
        <dbReference type="SAM" id="Phobius"/>
    </source>
</evidence>
<sequence length="319" mass="32728">MTAAILLALLSACAFATSTVVQHRCATSAGESLPDGAVLRLVGRLVRHRGWLMGQVAALVGFLLHAAALTFGPVVIVQPLLSGGLVLSLALGALIDRRHPERTLPDRGQWVAAALVVLALAVFVVSAKPDHGSEFADPAPLLACLGAGAGIMVLAALWALRPAPPHKALALGIAAGFGFGLTGLLLKDVVAHPPAELLTSWTTYVLLASGAASIVFAQWAYQSGALIEMLPAMAVLEPLVAVGLATLVYDERLQPGALAHAGQAFGVVALVVGVAVLARRSAAQEESEVPLGLPPPASFAVPHSIEQHEPAVGRGGPRR</sequence>
<feature type="signal peptide" evidence="3">
    <location>
        <begin position="1"/>
        <end position="16"/>
    </location>
</feature>
<dbReference type="EMBL" id="VLKF01000001">
    <property type="protein sequence ID" value="TWH71871.1"/>
    <property type="molecule type" value="Genomic_DNA"/>
</dbReference>
<dbReference type="AlphaFoldDB" id="A0A562ILH5"/>
<proteinExistence type="predicted"/>
<evidence type="ECO:0000313" key="4">
    <source>
        <dbReference type="EMBL" id="TWH71871.1"/>
    </source>
</evidence>
<feature type="transmembrane region" description="Helical" evidence="2">
    <location>
        <begin position="139"/>
        <end position="161"/>
    </location>
</feature>
<feature type="transmembrane region" description="Helical" evidence="2">
    <location>
        <begin position="56"/>
        <end position="89"/>
    </location>
</feature>
<evidence type="ECO:0000313" key="5">
    <source>
        <dbReference type="Proteomes" id="UP000321490"/>
    </source>
</evidence>
<keyword evidence="2" id="KW-0812">Transmembrane</keyword>
<dbReference type="PANTHER" id="PTHR40761">
    <property type="entry name" value="CONSERVED INTEGRAL MEMBRANE ALANINE VALINE AND LEUCINE RICH PROTEIN-RELATED"/>
    <property type="match status" value="1"/>
</dbReference>